<feature type="compositionally biased region" description="Basic and acidic residues" evidence="1">
    <location>
        <begin position="14"/>
        <end position="37"/>
    </location>
</feature>
<accession>A0AAE1NGB8</accession>
<keyword evidence="3" id="KW-1185">Reference proteome</keyword>
<evidence type="ECO:0000313" key="3">
    <source>
        <dbReference type="Proteomes" id="UP001292094"/>
    </source>
</evidence>
<reference evidence="2" key="1">
    <citation type="submission" date="2023-11" db="EMBL/GenBank/DDBJ databases">
        <title>Genome assemblies of two species of porcelain crab, Petrolisthes cinctipes and Petrolisthes manimaculis (Anomura: Porcellanidae).</title>
        <authorList>
            <person name="Angst P."/>
        </authorList>
    </citation>
    <scope>NUCLEOTIDE SEQUENCE</scope>
    <source>
        <strain evidence="2">PB745_02</strain>
        <tissue evidence="2">Gill</tissue>
    </source>
</reference>
<protein>
    <submittedName>
        <fullName evidence="2">Uncharacterized protein</fullName>
    </submittedName>
</protein>
<evidence type="ECO:0000313" key="2">
    <source>
        <dbReference type="EMBL" id="KAK4288822.1"/>
    </source>
</evidence>
<proteinExistence type="predicted"/>
<name>A0AAE1NGB8_9EUCA</name>
<sequence length="104" mass="11696">MEERKGGVEGGGIMEERKVEERKSRIDGEEENGGKESWRLPGWEYFLAAEVKRNLAGKCGGKRVEGTVRLLWKEGEVEEDDDAGSQEGWKGGRVMKGKRKGRTK</sequence>
<dbReference type="Proteomes" id="UP001292094">
    <property type="component" value="Unassembled WGS sequence"/>
</dbReference>
<dbReference type="EMBL" id="JAWZYT010006115">
    <property type="protein sequence ID" value="KAK4288822.1"/>
    <property type="molecule type" value="Genomic_DNA"/>
</dbReference>
<organism evidence="2 3">
    <name type="scientific">Petrolisthes manimaculis</name>
    <dbReference type="NCBI Taxonomy" id="1843537"/>
    <lineage>
        <taxon>Eukaryota</taxon>
        <taxon>Metazoa</taxon>
        <taxon>Ecdysozoa</taxon>
        <taxon>Arthropoda</taxon>
        <taxon>Crustacea</taxon>
        <taxon>Multicrustacea</taxon>
        <taxon>Malacostraca</taxon>
        <taxon>Eumalacostraca</taxon>
        <taxon>Eucarida</taxon>
        <taxon>Decapoda</taxon>
        <taxon>Pleocyemata</taxon>
        <taxon>Anomura</taxon>
        <taxon>Galatheoidea</taxon>
        <taxon>Porcellanidae</taxon>
        <taxon>Petrolisthes</taxon>
    </lineage>
</organism>
<evidence type="ECO:0000256" key="1">
    <source>
        <dbReference type="SAM" id="MobiDB-lite"/>
    </source>
</evidence>
<feature type="compositionally biased region" description="Basic residues" evidence="1">
    <location>
        <begin position="93"/>
        <end position="104"/>
    </location>
</feature>
<comment type="caution">
    <text evidence="2">The sequence shown here is derived from an EMBL/GenBank/DDBJ whole genome shotgun (WGS) entry which is preliminary data.</text>
</comment>
<feature type="region of interest" description="Disordered" evidence="1">
    <location>
        <begin position="75"/>
        <end position="104"/>
    </location>
</feature>
<dbReference type="AlphaFoldDB" id="A0AAE1NGB8"/>
<feature type="region of interest" description="Disordered" evidence="1">
    <location>
        <begin position="1"/>
        <end position="37"/>
    </location>
</feature>
<gene>
    <name evidence="2" type="ORF">Pmani_038174</name>
</gene>